<dbReference type="InterPro" id="IPR031248">
    <property type="entry name" value="RNF213"/>
</dbReference>
<dbReference type="PANTHER" id="PTHR22605:SF16">
    <property type="entry name" value="E3 UBIQUITIN-PROTEIN LIGASE RNF213"/>
    <property type="match status" value="1"/>
</dbReference>
<dbReference type="GO" id="GO:0004842">
    <property type="term" value="F:ubiquitin-protein transferase activity"/>
    <property type="evidence" value="ECO:0007669"/>
    <property type="project" value="InterPro"/>
</dbReference>
<protein>
    <submittedName>
        <fullName evidence="1">Ring finger protein 213</fullName>
    </submittedName>
</protein>
<gene>
    <name evidence="1" type="ORF">G0U57_020181</name>
</gene>
<accession>A0A8T1S3Z2</accession>
<organism evidence="1 2">
    <name type="scientific">Chelydra serpentina</name>
    <name type="common">Snapping turtle</name>
    <name type="synonym">Testudo serpentina</name>
    <dbReference type="NCBI Taxonomy" id="8475"/>
    <lineage>
        <taxon>Eukaryota</taxon>
        <taxon>Metazoa</taxon>
        <taxon>Chordata</taxon>
        <taxon>Craniata</taxon>
        <taxon>Vertebrata</taxon>
        <taxon>Euteleostomi</taxon>
        <taxon>Archelosauria</taxon>
        <taxon>Testudinata</taxon>
        <taxon>Testudines</taxon>
        <taxon>Cryptodira</taxon>
        <taxon>Durocryptodira</taxon>
        <taxon>Americhelydia</taxon>
        <taxon>Chelydroidea</taxon>
        <taxon>Chelydridae</taxon>
        <taxon>Chelydra</taxon>
    </lineage>
</organism>
<dbReference type="PANTHER" id="PTHR22605">
    <property type="entry name" value="RZ-TYPE DOMAIN-CONTAINING PROTEIN"/>
    <property type="match status" value="1"/>
</dbReference>
<dbReference type="EMBL" id="JAHGAV010000838">
    <property type="protein sequence ID" value="KAG6923548.1"/>
    <property type="molecule type" value="Genomic_DNA"/>
</dbReference>
<proteinExistence type="predicted"/>
<evidence type="ECO:0000313" key="1">
    <source>
        <dbReference type="EMBL" id="KAG6923548.1"/>
    </source>
</evidence>
<comment type="caution">
    <text evidence="1">The sequence shown here is derived from an EMBL/GenBank/DDBJ whole genome shotgun (WGS) entry which is preliminary data.</text>
</comment>
<feature type="non-terminal residue" evidence="1">
    <location>
        <position position="1"/>
    </location>
</feature>
<keyword evidence="2" id="KW-1185">Reference proteome</keyword>
<dbReference type="GO" id="GO:0016887">
    <property type="term" value="F:ATP hydrolysis activity"/>
    <property type="evidence" value="ECO:0007669"/>
    <property type="project" value="InterPro"/>
</dbReference>
<dbReference type="AlphaFoldDB" id="A0A8T1S3Z2"/>
<feature type="non-terminal residue" evidence="1">
    <location>
        <position position="132"/>
    </location>
</feature>
<sequence>RPREAVASHNKFRRKCNSFFVEFVSSYCFGEKIPPSAEIIEQLIKFVACKPSNPEHQEVRKVYKPTSDLSPFEECMDPSPTVKSSLLKMLLRCRLDNVKEHLEEYLSRIEEVLSLNESSRNDFYVMVVCCFE</sequence>
<dbReference type="Proteomes" id="UP000765507">
    <property type="component" value="Unassembled WGS sequence"/>
</dbReference>
<reference evidence="1 2" key="1">
    <citation type="journal article" date="2020" name="G3 (Bethesda)">
        <title>Draft Genome of the Common Snapping Turtle, Chelydra serpentina, a Model for Phenotypic Plasticity in Reptiles.</title>
        <authorList>
            <person name="Das D."/>
            <person name="Singh S.K."/>
            <person name="Bierstedt J."/>
            <person name="Erickson A."/>
            <person name="Galli G.L.J."/>
            <person name="Crossley D.A. 2nd"/>
            <person name="Rhen T."/>
        </authorList>
    </citation>
    <scope>NUCLEOTIDE SEQUENCE [LARGE SCALE GENOMIC DNA]</scope>
    <source>
        <strain evidence="1">KW</strain>
    </source>
</reference>
<dbReference type="OrthoDB" id="9377137at2759"/>
<evidence type="ECO:0000313" key="2">
    <source>
        <dbReference type="Proteomes" id="UP000765507"/>
    </source>
</evidence>
<name>A0A8T1S3Z2_CHESE</name>